<dbReference type="SUPFAM" id="SSF46785">
    <property type="entry name" value="Winged helix' DNA-binding domain"/>
    <property type="match status" value="1"/>
</dbReference>
<dbReference type="PANTHER" id="PTHR33221:SF15">
    <property type="entry name" value="HTH-TYPE TRANSCRIPTIONAL REGULATOR YWGB-RELATED"/>
    <property type="match status" value="1"/>
</dbReference>
<dbReference type="GO" id="GO:0005829">
    <property type="term" value="C:cytosol"/>
    <property type="evidence" value="ECO:0007669"/>
    <property type="project" value="TreeGrafter"/>
</dbReference>
<dbReference type="PANTHER" id="PTHR33221">
    <property type="entry name" value="WINGED HELIX-TURN-HELIX TRANSCRIPTIONAL REGULATOR, RRF2 FAMILY"/>
    <property type="match status" value="1"/>
</dbReference>
<protein>
    <submittedName>
        <fullName evidence="1">Rrf2 family transcriptional regulator</fullName>
    </submittedName>
</protein>
<dbReference type="InterPro" id="IPR036388">
    <property type="entry name" value="WH-like_DNA-bd_sf"/>
</dbReference>
<dbReference type="GO" id="GO:0003700">
    <property type="term" value="F:DNA-binding transcription factor activity"/>
    <property type="evidence" value="ECO:0007669"/>
    <property type="project" value="TreeGrafter"/>
</dbReference>
<name>A0A7I8DNU0_9FIRM</name>
<gene>
    <name evidence="1" type="ORF">bsdcttw_17760</name>
</gene>
<dbReference type="Proteomes" id="UP000515703">
    <property type="component" value="Chromosome"/>
</dbReference>
<dbReference type="KEGG" id="acht:bsdcttw_17760"/>
<dbReference type="AlphaFoldDB" id="A0A7I8DNU0"/>
<proteinExistence type="predicted"/>
<reference evidence="1 2" key="1">
    <citation type="submission" date="2020-08" db="EMBL/GenBank/DDBJ databases">
        <title>Draft genome sequencing of an Anaerocolumna strain isolated from anoxic soil subjected to BSD treatment.</title>
        <authorList>
            <person name="Uek A."/>
            <person name="Tonouchi A."/>
        </authorList>
    </citation>
    <scope>NUCLEOTIDE SEQUENCE [LARGE SCALE GENOMIC DNA]</scope>
    <source>
        <strain evidence="1 2">CTTW</strain>
    </source>
</reference>
<reference evidence="1 2" key="2">
    <citation type="submission" date="2020-08" db="EMBL/GenBank/DDBJ databases">
        <authorList>
            <person name="Ueki A."/>
            <person name="Tonouchi A."/>
        </authorList>
    </citation>
    <scope>NUCLEOTIDE SEQUENCE [LARGE SCALE GENOMIC DNA]</scope>
    <source>
        <strain evidence="1 2">CTTW</strain>
    </source>
</reference>
<evidence type="ECO:0000313" key="2">
    <source>
        <dbReference type="Proteomes" id="UP000515703"/>
    </source>
</evidence>
<dbReference type="PROSITE" id="PS51197">
    <property type="entry name" value="HTH_RRF2_2"/>
    <property type="match status" value="1"/>
</dbReference>
<keyword evidence="2" id="KW-1185">Reference proteome</keyword>
<dbReference type="Pfam" id="PF02082">
    <property type="entry name" value="Rrf2"/>
    <property type="match status" value="1"/>
</dbReference>
<evidence type="ECO:0000313" key="1">
    <source>
        <dbReference type="EMBL" id="BCJ98735.1"/>
    </source>
</evidence>
<organism evidence="1 2">
    <name type="scientific">Anaerocolumna chitinilytica</name>
    <dbReference type="NCBI Taxonomy" id="1727145"/>
    <lineage>
        <taxon>Bacteria</taxon>
        <taxon>Bacillati</taxon>
        <taxon>Bacillota</taxon>
        <taxon>Clostridia</taxon>
        <taxon>Lachnospirales</taxon>
        <taxon>Lachnospiraceae</taxon>
        <taxon>Anaerocolumna</taxon>
    </lineage>
</organism>
<dbReference type="Gene3D" id="1.10.10.10">
    <property type="entry name" value="Winged helix-like DNA-binding domain superfamily/Winged helix DNA-binding domain"/>
    <property type="match status" value="1"/>
</dbReference>
<dbReference type="InterPro" id="IPR036390">
    <property type="entry name" value="WH_DNA-bd_sf"/>
</dbReference>
<dbReference type="InterPro" id="IPR000944">
    <property type="entry name" value="Tscrpt_reg_Rrf2"/>
</dbReference>
<sequence>MRVSTQFPIAVHALMMVAFFPEKRITSDLAAESAGCNSVIIRNIFLKLKKAELISIKPGRSKMELAKPVSEISLWDIYAAVETDETDEIFKFHSNTSCTCPVGSNIRSLLMSHLDDAIAAMRAELSKITLEDLTKELKSFPEDKPSFQA</sequence>
<dbReference type="EMBL" id="AP023368">
    <property type="protein sequence ID" value="BCJ98735.1"/>
    <property type="molecule type" value="Genomic_DNA"/>
</dbReference>
<accession>A0A7I8DNU0</accession>
<dbReference type="RefSeq" id="WP_185259043.1">
    <property type="nucleotide sequence ID" value="NZ_AP023368.1"/>
</dbReference>